<keyword evidence="1" id="KW-0732">Signal</keyword>
<feature type="chain" id="PRO_5004270991" evidence="1">
    <location>
        <begin position="21"/>
        <end position="358"/>
    </location>
</feature>
<evidence type="ECO:0000313" key="5">
    <source>
        <dbReference type="WormBase" id="C34B4.4"/>
    </source>
</evidence>
<dbReference type="InParanoid" id="Q6BES5"/>
<evidence type="ECO:0000259" key="2">
    <source>
        <dbReference type="Pfam" id="PF24602"/>
    </source>
</evidence>
<dbReference type="PaxDb" id="6239-C34B4.4"/>
<evidence type="ECO:0000313" key="3">
    <source>
        <dbReference type="EMBL" id="CAH04726.3"/>
    </source>
</evidence>
<gene>
    <name evidence="3 5" type="ORF">C34B4.4</name>
    <name evidence="3" type="ORF">CELE_C34B4.4</name>
</gene>
<dbReference type="RefSeq" id="NP_001023697.3">
    <property type="nucleotide sequence ID" value="NM_001028526.5"/>
</dbReference>
<dbReference type="KEGG" id="cel:CELE_C34B4.4"/>
<dbReference type="PANTHER" id="PTHR37433:SF17">
    <property type="entry name" value="UPAR_LY6 DOMAIN-CONTAINING PROTEIN"/>
    <property type="match status" value="1"/>
</dbReference>
<dbReference type="CTD" id="3565177"/>
<dbReference type="UCSC" id="C34B4.4">
    <property type="organism name" value="c. elegans"/>
</dbReference>
<reference evidence="3 4" key="1">
    <citation type="journal article" date="1998" name="Science">
        <title>Genome sequence of the nematode C. elegans: a platform for investigating biology.</title>
        <authorList>
            <consortium name="The C. elegans sequencing consortium"/>
            <person name="Sulson J.E."/>
            <person name="Waterston R."/>
        </authorList>
    </citation>
    <scope>NUCLEOTIDE SEQUENCE [LARGE SCALE GENOMIC DNA]</scope>
    <source>
        <strain evidence="3 4">Bristol N2</strain>
    </source>
</reference>
<dbReference type="FunCoup" id="Q6BES5">
    <property type="interactions" value="158"/>
</dbReference>
<dbReference type="Bgee" id="WBGene00007909">
    <property type="expression patterns" value="Expressed in adult organism and 2 other cell types or tissues"/>
</dbReference>
<dbReference type="eggNOG" id="ENOG502TH9W">
    <property type="taxonomic scope" value="Eukaryota"/>
</dbReference>
<dbReference type="PANTHER" id="PTHR37433">
    <property type="entry name" value="PROTEIN CBG25136-RELATED"/>
    <property type="match status" value="1"/>
</dbReference>
<dbReference type="PhylomeDB" id="Q6BES5"/>
<proteinExistence type="predicted"/>
<sequence>MRHNIIFILCFSNLINLSYSVKCYRDNRLVHNQTCEGDFCVARRSGAYVSLEIDRLCITGPKMPKYPCTLLWDDELTCYCNTDYCNSNKLFYSNYTVLPVIECKQVHNRNYKLVTCNKCLRIISYTKNRIGPGREDHEEKIQCSILGESADFVIDTNSFRDEMIARNFYTEACYNVSMHQEHFYVFCRCSQTNCNSPESPIPYPLSPPTVSCFTSGFEAYVFPTKYSTPNTWHVDNYKKIMSNESYVDENSTCHGDMCFIAKVAADAGEYDFDVYYKGCISTNEHGNNSIQLGYMYLNEIAYHICNTNFCNFNISTAQREARNGTLRISRSIDRNSYFSHSPFFAFSIFVVTIIQIFI</sequence>
<dbReference type="OMA" id="IECKQVH"/>
<accession>Q6BES5</accession>
<dbReference type="AGR" id="WB:WBGene00007909"/>
<dbReference type="GeneID" id="3565177"/>
<organism evidence="3 4">
    <name type="scientific">Caenorhabditis elegans</name>
    <dbReference type="NCBI Taxonomy" id="6239"/>
    <lineage>
        <taxon>Eukaryota</taxon>
        <taxon>Metazoa</taxon>
        <taxon>Ecdysozoa</taxon>
        <taxon>Nematoda</taxon>
        <taxon>Chromadorea</taxon>
        <taxon>Rhabditida</taxon>
        <taxon>Rhabditina</taxon>
        <taxon>Rhabditomorpha</taxon>
        <taxon>Rhabditoidea</taxon>
        <taxon>Rhabditidae</taxon>
        <taxon>Peloderinae</taxon>
        <taxon>Caenorhabditis</taxon>
    </lineage>
</organism>
<dbReference type="EMBL" id="BX284605">
    <property type="protein sequence ID" value="CAH04726.3"/>
    <property type="molecule type" value="Genomic_DNA"/>
</dbReference>
<dbReference type="OrthoDB" id="5856856at2759"/>
<feature type="domain" description="DUF7622" evidence="2">
    <location>
        <begin position="234"/>
        <end position="314"/>
    </location>
</feature>
<dbReference type="InterPro" id="IPR045860">
    <property type="entry name" value="Snake_toxin-like_sf"/>
</dbReference>
<name>Q6BES5_CAEEL</name>
<keyword evidence="4" id="KW-1185">Reference proteome</keyword>
<evidence type="ECO:0000313" key="4">
    <source>
        <dbReference type="Proteomes" id="UP000001940"/>
    </source>
</evidence>
<evidence type="ECO:0000256" key="1">
    <source>
        <dbReference type="SAM" id="SignalP"/>
    </source>
</evidence>
<dbReference type="Proteomes" id="UP000001940">
    <property type="component" value="Chromosome V"/>
</dbReference>
<feature type="signal peptide" evidence="1">
    <location>
        <begin position="1"/>
        <end position="20"/>
    </location>
</feature>
<dbReference type="InterPro" id="IPR056039">
    <property type="entry name" value="DUF7622"/>
</dbReference>
<dbReference type="Gene3D" id="2.10.60.10">
    <property type="entry name" value="CD59"/>
    <property type="match status" value="1"/>
</dbReference>
<dbReference type="Pfam" id="PF24602">
    <property type="entry name" value="DUF7622"/>
    <property type="match status" value="1"/>
</dbReference>
<dbReference type="AlphaFoldDB" id="Q6BES5"/>
<protein>
    <submittedName>
        <fullName evidence="3">DUF7622 domain-containing protein</fullName>
    </submittedName>
</protein>
<dbReference type="WormBase" id="C34B4.4">
    <property type="protein sequence ID" value="CE42517"/>
    <property type="gene ID" value="WBGene00007909"/>
</dbReference>
<dbReference type="HOGENOM" id="CLU_067656_0_0_1"/>